<proteinExistence type="inferred from homology"/>
<evidence type="ECO:0000313" key="7">
    <source>
        <dbReference type="EMBL" id="MEJ8474407.1"/>
    </source>
</evidence>
<accession>A0ABU8TJU1</accession>
<dbReference type="SMART" id="SM00345">
    <property type="entry name" value="HTH_GNTR"/>
    <property type="match status" value="1"/>
</dbReference>
<keyword evidence="5" id="KW-0804">Transcription</keyword>
<comment type="similarity">
    <text evidence="1">In the C-terminal section; belongs to the class-I pyridoxal-phosphate-dependent aminotransferase family.</text>
</comment>
<keyword evidence="2" id="KW-0663">Pyridoxal phosphate</keyword>
<dbReference type="InterPro" id="IPR036390">
    <property type="entry name" value="WH_DNA-bd_sf"/>
</dbReference>
<evidence type="ECO:0000256" key="3">
    <source>
        <dbReference type="ARBA" id="ARBA00023015"/>
    </source>
</evidence>
<dbReference type="Gene3D" id="3.90.1150.10">
    <property type="entry name" value="Aspartate Aminotransferase, domain 1"/>
    <property type="match status" value="1"/>
</dbReference>
<dbReference type="InterPro" id="IPR015422">
    <property type="entry name" value="PyrdxlP-dep_Trfase_small"/>
</dbReference>
<dbReference type="InterPro" id="IPR015424">
    <property type="entry name" value="PyrdxlP-dep_Trfase"/>
</dbReference>
<dbReference type="PROSITE" id="PS50949">
    <property type="entry name" value="HTH_GNTR"/>
    <property type="match status" value="1"/>
</dbReference>
<evidence type="ECO:0000259" key="6">
    <source>
        <dbReference type="PROSITE" id="PS50949"/>
    </source>
</evidence>
<dbReference type="EMBL" id="JBAKIA010000005">
    <property type="protein sequence ID" value="MEJ8474407.1"/>
    <property type="molecule type" value="Genomic_DNA"/>
</dbReference>
<dbReference type="Gene3D" id="3.40.640.10">
    <property type="entry name" value="Type I PLP-dependent aspartate aminotransferase-like (Major domain)"/>
    <property type="match status" value="1"/>
</dbReference>
<evidence type="ECO:0000256" key="2">
    <source>
        <dbReference type="ARBA" id="ARBA00022898"/>
    </source>
</evidence>
<keyword evidence="8" id="KW-1185">Reference proteome</keyword>
<dbReference type="Gene3D" id="1.10.10.10">
    <property type="entry name" value="Winged helix-like DNA-binding domain superfamily/Winged helix DNA-binding domain"/>
    <property type="match status" value="1"/>
</dbReference>
<dbReference type="InterPro" id="IPR036388">
    <property type="entry name" value="WH-like_DNA-bd_sf"/>
</dbReference>
<evidence type="ECO:0000256" key="5">
    <source>
        <dbReference type="ARBA" id="ARBA00023163"/>
    </source>
</evidence>
<keyword evidence="4" id="KW-0238">DNA-binding</keyword>
<name>A0ABU8TJU1_9HYPH</name>
<dbReference type="InterPro" id="IPR004839">
    <property type="entry name" value="Aminotransferase_I/II_large"/>
</dbReference>
<evidence type="ECO:0000256" key="1">
    <source>
        <dbReference type="ARBA" id="ARBA00005384"/>
    </source>
</evidence>
<dbReference type="CDD" id="cd07377">
    <property type="entry name" value="WHTH_GntR"/>
    <property type="match status" value="1"/>
</dbReference>
<dbReference type="CDD" id="cd00609">
    <property type="entry name" value="AAT_like"/>
    <property type="match status" value="1"/>
</dbReference>
<dbReference type="PANTHER" id="PTHR46577:SF1">
    <property type="entry name" value="HTH-TYPE TRANSCRIPTIONAL REGULATORY PROTEIN GABR"/>
    <property type="match status" value="1"/>
</dbReference>
<dbReference type="GO" id="GO:0008483">
    <property type="term" value="F:transaminase activity"/>
    <property type="evidence" value="ECO:0007669"/>
    <property type="project" value="UniProtKB-KW"/>
</dbReference>
<dbReference type="SUPFAM" id="SSF46785">
    <property type="entry name" value="Winged helix' DNA-binding domain"/>
    <property type="match status" value="1"/>
</dbReference>
<keyword evidence="7" id="KW-0808">Transferase</keyword>
<gene>
    <name evidence="7" type="ORF">V6575_09930</name>
</gene>
<dbReference type="SUPFAM" id="SSF53383">
    <property type="entry name" value="PLP-dependent transferases"/>
    <property type="match status" value="1"/>
</dbReference>
<protein>
    <submittedName>
        <fullName evidence="7">PLP-dependent aminotransferase family protein</fullName>
    </submittedName>
</protein>
<evidence type="ECO:0000313" key="8">
    <source>
        <dbReference type="Proteomes" id="UP001385499"/>
    </source>
</evidence>
<dbReference type="Proteomes" id="UP001385499">
    <property type="component" value="Unassembled WGS sequence"/>
</dbReference>
<evidence type="ECO:0000256" key="4">
    <source>
        <dbReference type="ARBA" id="ARBA00023125"/>
    </source>
</evidence>
<keyword evidence="3" id="KW-0805">Transcription regulation</keyword>
<feature type="domain" description="HTH gntR-type" evidence="6">
    <location>
        <begin position="13"/>
        <end position="81"/>
    </location>
</feature>
<sequence>MTIWPPKPEDLHRPAYRSLADVITRAIKAGELNEGDRLPTHRDLAFKLNLSVQTVSRSYDELVRRGVVLGEVGRGTFVRSQRSDTQTPFLPESQYGAIVDCSMLKPVFEALHLDAMRDGLAKMSLDLPASAASSFRPSRALGTYGNTSRKWLARCGLETSSEGLILTNGNTSAMTIALMTTASPGDLIVTEGIGHHALKPLCRYLGLRLAGLGVDADGVIPEAFTRICQKTKVSALYLMPAGLNPKAYTMSRERRIELVNLARRFDVSIIENDAWGPLQPNRTAPIATLAPERTFYFTSLTKCIMPGLRFGYLVVPEAYESAAENRHLVTNWMATSLMSELACRWIEDGTAEDLLQWQMTALGERNQLAADILSDIPFNASENGLHIWLPTPETWSEEAFVAHTRLNGVAIASGSSFKMSDDVKDSGARICLGAESIESLKQGLMVISRLARSNPEPALQTF</sequence>
<dbReference type="InterPro" id="IPR051446">
    <property type="entry name" value="HTH_trans_reg/aminotransferase"/>
</dbReference>
<dbReference type="Pfam" id="PF00392">
    <property type="entry name" value="GntR"/>
    <property type="match status" value="1"/>
</dbReference>
<dbReference type="PANTHER" id="PTHR46577">
    <property type="entry name" value="HTH-TYPE TRANSCRIPTIONAL REGULATORY PROTEIN GABR"/>
    <property type="match status" value="1"/>
</dbReference>
<comment type="caution">
    <text evidence="7">The sequence shown here is derived from an EMBL/GenBank/DDBJ whole genome shotgun (WGS) entry which is preliminary data.</text>
</comment>
<dbReference type="Pfam" id="PF00155">
    <property type="entry name" value="Aminotran_1_2"/>
    <property type="match status" value="1"/>
</dbReference>
<keyword evidence="7" id="KW-0032">Aminotransferase</keyword>
<dbReference type="RefSeq" id="WP_340274152.1">
    <property type="nucleotide sequence ID" value="NZ_JBAKIA010000005.1"/>
</dbReference>
<reference evidence="7 8" key="1">
    <citation type="submission" date="2024-02" db="EMBL/GenBank/DDBJ databases">
        <title>Roseibium algae sp. nov., isolated from marine alga (Grateloupia sp.), showing potential in myo-inositol conversion.</title>
        <authorList>
            <person name="Wang Y."/>
        </authorList>
    </citation>
    <scope>NUCLEOTIDE SEQUENCE [LARGE SCALE GENOMIC DNA]</scope>
    <source>
        <strain evidence="7 8">H3510</strain>
    </source>
</reference>
<organism evidence="7 8">
    <name type="scientific">Roseibium algae</name>
    <dbReference type="NCBI Taxonomy" id="3123038"/>
    <lineage>
        <taxon>Bacteria</taxon>
        <taxon>Pseudomonadati</taxon>
        <taxon>Pseudomonadota</taxon>
        <taxon>Alphaproteobacteria</taxon>
        <taxon>Hyphomicrobiales</taxon>
        <taxon>Stappiaceae</taxon>
        <taxon>Roseibium</taxon>
    </lineage>
</organism>
<dbReference type="InterPro" id="IPR015421">
    <property type="entry name" value="PyrdxlP-dep_Trfase_major"/>
</dbReference>
<dbReference type="InterPro" id="IPR000524">
    <property type="entry name" value="Tscrpt_reg_HTH_GntR"/>
</dbReference>